<feature type="compositionally biased region" description="Basic and acidic residues" evidence="1">
    <location>
        <begin position="18"/>
        <end position="36"/>
    </location>
</feature>
<evidence type="ECO:0000313" key="2">
    <source>
        <dbReference type="EMBL" id="EGP87249.1"/>
    </source>
</evidence>
<reference evidence="2 3" key="1">
    <citation type="journal article" date="2011" name="PLoS Genet.">
        <title>Finished genome of the fungal wheat pathogen Mycosphaerella graminicola reveals dispensome structure, chromosome plasticity, and stealth pathogenesis.</title>
        <authorList>
            <person name="Goodwin S.B."/>
            <person name="Ben M'barek S."/>
            <person name="Dhillon B."/>
            <person name="Wittenberg A.H.J."/>
            <person name="Crane C.F."/>
            <person name="Hane J.K."/>
            <person name="Foster A.J."/>
            <person name="Van der Lee T.A.J."/>
            <person name="Grimwood J."/>
            <person name="Aerts A."/>
            <person name="Antoniw J."/>
            <person name="Bailey A."/>
            <person name="Bluhm B."/>
            <person name="Bowler J."/>
            <person name="Bristow J."/>
            <person name="van der Burgt A."/>
            <person name="Canto-Canche B."/>
            <person name="Churchill A.C.L."/>
            <person name="Conde-Ferraez L."/>
            <person name="Cools H.J."/>
            <person name="Coutinho P.M."/>
            <person name="Csukai M."/>
            <person name="Dehal P."/>
            <person name="De Wit P."/>
            <person name="Donzelli B."/>
            <person name="van de Geest H.C."/>
            <person name="van Ham R.C.H.J."/>
            <person name="Hammond-Kosack K.E."/>
            <person name="Henrissat B."/>
            <person name="Kilian A."/>
            <person name="Kobayashi A.K."/>
            <person name="Koopmann E."/>
            <person name="Kourmpetis Y."/>
            <person name="Kuzniar A."/>
            <person name="Lindquist E."/>
            <person name="Lombard V."/>
            <person name="Maliepaard C."/>
            <person name="Martins N."/>
            <person name="Mehrabi R."/>
            <person name="Nap J.P.H."/>
            <person name="Ponomarenko A."/>
            <person name="Rudd J.J."/>
            <person name="Salamov A."/>
            <person name="Schmutz J."/>
            <person name="Schouten H.J."/>
            <person name="Shapiro H."/>
            <person name="Stergiopoulos I."/>
            <person name="Torriani S.F.F."/>
            <person name="Tu H."/>
            <person name="de Vries R.P."/>
            <person name="Waalwijk C."/>
            <person name="Ware S.B."/>
            <person name="Wiebenga A."/>
            <person name="Zwiers L.-H."/>
            <person name="Oliver R.P."/>
            <person name="Grigoriev I.V."/>
            <person name="Kema G.H.J."/>
        </authorList>
    </citation>
    <scope>NUCLEOTIDE SEQUENCE [LARGE SCALE GENOMIC DNA]</scope>
    <source>
        <strain evidence="3">CBS 115943 / IPO323</strain>
    </source>
</reference>
<accession>F9XBF9</accession>
<dbReference type="Proteomes" id="UP000008062">
    <property type="component" value="Chromosome 5"/>
</dbReference>
<feature type="region of interest" description="Disordered" evidence="1">
    <location>
        <begin position="1"/>
        <end position="55"/>
    </location>
</feature>
<gene>
    <name evidence="2" type="ORF">MYCGRDRAFT_104605</name>
</gene>
<dbReference type="OrthoDB" id="10517596at2759"/>
<sequence length="151" mass="16332">MHVALQSHATLTGSRAGKPRDQYGERGCKEHKDSSDAHQLATKSNPVSTTHQVKHPFGPPLKMQLSLVCALMGVVSIAVGAPVEKLPVGVDSYSTRSAWHRPPISGHAEVEGEDDAVKRAAEAEEATIDCYSTRSRWANVKRACDHPPSEE</sequence>
<dbReference type="RefSeq" id="XP_003852273.1">
    <property type="nucleotide sequence ID" value="XM_003852225.1"/>
</dbReference>
<feature type="compositionally biased region" description="Polar residues" evidence="1">
    <location>
        <begin position="41"/>
        <end position="51"/>
    </location>
</feature>
<evidence type="ECO:0000313" key="3">
    <source>
        <dbReference type="Proteomes" id="UP000008062"/>
    </source>
</evidence>
<dbReference type="KEGG" id="ztr:MYCGRDRAFT_104605"/>
<name>F9XBF9_ZYMTI</name>
<protein>
    <submittedName>
        <fullName evidence="2">Uncharacterized protein</fullName>
    </submittedName>
</protein>
<dbReference type="HOGENOM" id="CLU_1732934_0_0_1"/>
<keyword evidence="3" id="KW-1185">Reference proteome</keyword>
<dbReference type="AlphaFoldDB" id="F9XBF9"/>
<dbReference type="InParanoid" id="F9XBF9"/>
<dbReference type="GeneID" id="13396856"/>
<proteinExistence type="predicted"/>
<organism evidence="2 3">
    <name type="scientific">Zymoseptoria tritici (strain CBS 115943 / IPO323)</name>
    <name type="common">Speckled leaf blotch fungus</name>
    <name type="synonym">Septoria tritici</name>
    <dbReference type="NCBI Taxonomy" id="336722"/>
    <lineage>
        <taxon>Eukaryota</taxon>
        <taxon>Fungi</taxon>
        <taxon>Dikarya</taxon>
        <taxon>Ascomycota</taxon>
        <taxon>Pezizomycotina</taxon>
        <taxon>Dothideomycetes</taxon>
        <taxon>Dothideomycetidae</taxon>
        <taxon>Mycosphaerellales</taxon>
        <taxon>Mycosphaerellaceae</taxon>
        <taxon>Zymoseptoria</taxon>
    </lineage>
</organism>
<dbReference type="EMBL" id="CM001200">
    <property type="protein sequence ID" value="EGP87249.1"/>
    <property type="molecule type" value="Genomic_DNA"/>
</dbReference>
<evidence type="ECO:0000256" key="1">
    <source>
        <dbReference type="SAM" id="MobiDB-lite"/>
    </source>
</evidence>